<dbReference type="SUPFAM" id="SSF161098">
    <property type="entry name" value="MetI-like"/>
    <property type="match status" value="1"/>
</dbReference>
<dbReference type="EMBL" id="CAFAAG010000071">
    <property type="protein sequence ID" value="CAB4795509.1"/>
    <property type="molecule type" value="Genomic_DNA"/>
</dbReference>
<gene>
    <name evidence="9" type="ORF">UFOPK2975_00935</name>
</gene>
<dbReference type="AlphaFoldDB" id="A0A6J6XGF7"/>
<dbReference type="InterPro" id="IPR000515">
    <property type="entry name" value="MetI-like"/>
</dbReference>
<feature type="transmembrane region" description="Helical" evidence="7">
    <location>
        <begin position="208"/>
        <end position="230"/>
    </location>
</feature>
<evidence type="ECO:0000259" key="8">
    <source>
        <dbReference type="PROSITE" id="PS50928"/>
    </source>
</evidence>
<evidence type="ECO:0000256" key="1">
    <source>
        <dbReference type="ARBA" id="ARBA00004651"/>
    </source>
</evidence>
<feature type="transmembrane region" description="Helical" evidence="7">
    <location>
        <begin position="86"/>
        <end position="108"/>
    </location>
</feature>
<keyword evidence="3" id="KW-1003">Cell membrane</keyword>
<proteinExistence type="predicted"/>
<dbReference type="Pfam" id="PF00528">
    <property type="entry name" value="BPD_transp_1"/>
    <property type="match status" value="1"/>
</dbReference>
<evidence type="ECO:0000313" key="9">
    <source>
        <dbReference type="EMBL" id="CAB4795509.1"/>
    </source>
</evidence>
<dbReference type="Gene3D" id="1.10.3720.10">
    <property type="entry name" value="MetI-like"/>
    <property type="match status" value="1"/>
</dbReference>
<feature type="transmembrane region" description="Helical" evidence="7">
    <location>
        <begin position="258"/>
        <end position="283"/>
    </location>
</feature>
<keyword evidence="5 7" id="KW-1133">Transmembrane helix</keyword>
<evidence type="ECO:0000256" key="5">
    <source>
        <dbReference type="ARBA" id="ARBA00022989"/>
    </source>
</evidence>
<evidence type="ECO:0000256" key="2">
    <source>
        <dbReference type="ARBA" id="ARBA00022448"/>
    </source>
</evidence>
<dbReference type="GO" id="GO:0055085">
    <property type="term" value="P:transmembrane transport"/>
    <property type="evidence" value="ECO:0007669"/>
    <property type="project" value="InterPro"/>
</dbReference>
<dbReference type="GO" id="GO:0005886">
    <property type="term" value="C:plasma membrane"/>
    <property type="evidence" value="ECO:0007669"/>
    <property type="project" value="UniProtKB-SubCell"/>
</dbReference>
<keyword evidence="4 7" id="KW-0812">Transmembrane</keyword>
<feature type="transmembrane region" description="Helical" evidence="7">
    <location>
        <begin position="12"/>
        <end position="29"/>
    </location>
</feature>
<evidence type="ECO:0000256" key="6">
    <source>
        <dbReference type="ARBA" id="ARBA00023136"/>
    </source>
</evidence>
<comment type="subcellular location">
    <subcellularLocation>
        <location evidence="1">Cell membrane</location>
        <topology evidence="1">Multi-pass membrane protein</topology>
    </subcellularLocation>
</comment>
<reference evidence="9" key="1">
    <citation type="submission" date="2020-05" db="EMBL/GenBank/DDBJ databases">
        <authorList>
            <person name="Chiriac C."/>
            <person name="Salcher M."/>
            <person name="Ghai R."/>
            <person name="Kavagutti S V."/>
        </authorList>
    </citation>
    <scope>NUCLEOTIDE SEQUENCE</scope>
</reference>
<dbReference type="InterPro" id="IPR035906">
    <property type="entry name" value="MetI-like_sf"/>
</dbReference>
<feature type="transmembrane region" description="Helical" evidence="7">
    <location>
        <begin position="155"/>
        <end position="175"/>
    </location>
</feature>
<evidence type="ECO:0000256" key="7">
    <source>
        <dbReference type="SAM" id="Phobius"/>
    </source>
</evidence>
<dbReference type="PANTHER" id="PTHR30151">
    <property type="entry name" value="ALKANE SULFONATE ABC TRANSPORTER-RELATED, MEMBRANE SUBUNIT"/>
    <property type="match status" value="1"/>
</dbReference>
<name>A0A6J6XGF7_9ZZZZ</name>
<feature type="transmembrane region" description="Helical" evidence="7">
    <location>
        <begin position="120"/>
        <end position="143"/>
    </location>
</feature>
<dbReference type="PROSITE" id="PS50928">
    <property type="entry name" value="ABC_TM1"/>
    <property type="match status" value="1"/>
</dbReference>
<sequence>MNRFARRAAYRTSMFVLSIVLVVALWEMYKAVGPQDGGKLFGAGVLPRSNDTAMPHVWTMLSRYGRPEVRGSDKRVWLVVLEGAWFSFRLSFVGFLLGSSIGVGLSILMSRFKIVERGLLPYLVVSQTVPLIALAPLVALWGGKLSIFGIEWPRWFSAAVLGAFLSFFPIAVGTLRGLASAPAAAVELMESYAASWKQILLKLRFPSAIPYMIPAFKLGASGSVVGVVVAEISTGLKGGIGRLIIEYAREATADPAKVFTAVFGAAALGLTMAGVIAISDVYLMRNRPKETTS</sequence>
<feature type="domain" description="ABC transmembrane type-1" evidence="8">
    <location>
        <begin position="84"/>
        <end position="280"/>
    </location>
</feature>
<protein>
    <submittedName>
        <fullName evidence="9">Unannotated protein</fullName>
    </submittedName>
</protein>
<organism evidence="9">
    <name type="scientific">freshwater metagenome</name>
    <dbReference type="NCBI Taxonomy" id="449393"/>
    <lineage>
        <taxon>unclassified sequences</taxon>
        <taxon>metagenomes</taxon>
        <taxon>ecological metagenomes</taxon>
    </lineage>
</organism>
<keyword evidence="2" id="KW-0813">Transport</keyword>
<evidence type="ECO:0000256" key="4">
    <source>
        <dbReference type="ARBA" id="ARBA00022692"/>
    </source>
</evidence>
<keyword evidence="6 7" id="KW-0472">Membrane</keyword>
<accession>A0A6J6XGF7</accession>
<evidence type="ECO:0000256" key="3">
    <source>
        <dbReference type="ARBA" id="ARBA00022475"/>
    </source>
</evidence>
<dbReference type="PANTHER" id="PTHR30151:SF41">
    <property type="entry name" value="ABC TRANSPORTER PERMEASE PROTEIN"/>
    <property type="match status" value="1"/>
</dbReference>